<reference evidence="2" key="1">
    <citation type="submission" date="2025-08" db="UniProtKB">
        <authorList>
            <consortium name="Ensembl"/>
        </authorList>
    </citation>
    <scope>IDENTIFICATION</scope>
</reference>
<keyword evidence="3" id="KW-1185">Reference proteome</keyword>
<organism evidence="2 3">
    <name type="scientific">Laticauda laticaudata</name>
    <name type="common">Blue-ringed sea krait</name>
    <name type="synonym">Blue-lipped sea krait</name>
    <dbReference type="NCBI Taxonomy" id="8630"/>
    <lineage>
        <taxon>Eukaryota</taxon>
        <taxon>Metazoa</taxon>
        <taxon>Chordata</taxon>
        <taxon>Craniata</taxon>
        <taxon>Vertebrata</taxon>
        <taxon>Euteleostomi</taxon>
        <taxon>Lepidosauria</taxon>
        <taxon>Squamata</taxon>
        <taxon>Bifurcata</taxon>
        <taxon>Unidentata</taxon>
        <taxon>Episquamata</taxon>
        <taxon>Toxicofera</taxon>
        <taxon>Serpentes</taxon>
        <taxon>Colubroidea</taxon>
        <taxon>Elapidae</taxon>
        <taxon>Laticaudinae</taxon>
        <taxon>Laticauda</taxon>
    </lineage>
</organism>
<dbReference type="CDD" id="cd07765">
    <property type="entry name" value="KRAB_A-box"/>
    <property type="match status" value="1"/>
</dbReference>
<accession>A0A8C5RTC6</accession>
<reference evidence="2" key="2">
    <citation type="submission" date="2025-09" db="UniProtKB">
        <authorList>
            <consortium name="Ensembl"/>
        </authorList>
    </citation>
    <scope>IDENTIFICATION</scope>
</reference>
<feature type="domain" description="KRAB" evidence="1">
    <location>
        <begin position="15"/>
        <end position="89"/>
    </location>
</feature>
<dbReference type="PANTHER" id="PTHR23232">
    <property type="entry name" value="KRAB DOMAIN C2H2 ZINC FINGER"/>
    <property type="match status" value="1"/>
</dbReference>
<dbReference type="Pfam" id="PF01352">
    <property type="entry name" value="KRAB"/>
    <property type="match status" value="1"/>
</dbReference>
<dbReference type="PROSITE" id="PS50805">
    <property type="entry name" value="KRAB"/>
    <property type="match status" value="1"/>
</dbReference>
<dbReference type="GO" id="GO:0006355">
    <property type="term" value="P:regulation of DNA-templated transcription"/>
    <property type="evidence" value="ECO:0007669"/>
    <property type="project" value="InterPro"/>
</dbReference>
<name>A0A8C5RTC6_LATLA</name>
<sequence>GPAESMKFIKPEGSVSFEEVSVYFSKEEWSQLDPDQKVLHLEVMLENYGNMASLGKTELAAELDTVRRLGRNMRQSWRLRKARTRALHQRQRWDHSSLAVISCLRSCTAVRRGSFTSQFPACACASCQKKRTIMN</sequence>
<dbReference type="SMART" id="SM00349">
    <property type="entry name" value="KRAB"/>
    <property type="match status" value="1"/>
</dbReference>
<dbReference type="InterPro" id="IPR050169">
    <property type="entry name" value="Krueppel_C2H2_ZnF"/>
</dbReference>
<dbReference type="AlphaFoldDB" id="A0A8C5RTC6"/>
<dbReference type="Gene3D" id="6.10.140.140">
    <property type="match status" value="1"/>
</dbReference>
<dbReference type="InterPro" id="IPR001909">
    <property type="entry name" value="KRAB"/>
</dbReference>
<dbReference type="Ensembl" id="ENSLLTT00000008342.1">
    <property type="protein sequence ID" value="ENSLLTP00000008046.1"/>
    <property type="gene ID" value="ENSLLTG00000006101.1"/>
</dbReference>
<protein>
    <recommendedName>
        <fullName evidence="1">KRAB domain-containing protein</fullName>
    </recommendedName>
</protein>
<dbReference type="SUPFAM" id="SSF109640">
    <property type="entry name" value="KRAB domain (Kruppel-associated box)"/>
    <property type="match status" value="1"/>
</dbReference>
<evidence type="ECO:0000313" key="2">
    <source>
        <dbReference type="Ensembl" id="ENSLLTP00000008046.1"/>
    </source>
</evidence>
<evidence type="ECO:0000313" key="3">
    <source>
        <dbReference type="Proteomes" id="UP000694406"/>
    </source>
</evidence>
<dbReference type="InterPro" id="IPR036051">
    <property type="entry name" value="KRAB_dom_sf"/>
</dbReference>
<dbReference type="Proteomes" id="UP000694406">
    <property type="component" value="Unplaced"/>
</dbReference>
<proteinExistence type="predicted"/>
<evidence type="ECO:0000259" key="1">
    <source>
        <dbReference type="PROSITE" id="PS50805"/>
    </source>
</evidence>
<dbReference type="PANTHER" id="PTHR23232:SF142">
    <property type="entry name" value="GASTRULA ZINC FINGER PROTEIN XLCGF57.1-LIKE-RELATED"/>
    <property type="match status" value="1"/>
</dbReference>
<dbReference type="GeneTree" id="ENSGT01150000289158"/>